<dbReference type="PROSITE" id="PS51186">
    <property type="entry name" value="GNAT"/>
    <property type="match status" value="1"/>
</dbReference>
<feature type="domain" description="N-acetyltransferase" evidence="1">
    <location>
        <begin position="3"/>
        <end position="163"/>
    </location>
</feature>
<dbReference type="RefSeq" id="WP_330088843.1">
    <property type="nucleotide sequence ID" value="NZ_JAUGZK010000013.1"/>
</dbReference>
<dbReference type="SUPFAM" id="SSF55729">
    <property type="entry name" value="Acyl-CoA N-acyltransferases (Nat)"/>
    <property type="match status" value="1"/>
</dbReference>
<comment type="caution">
    <text evidence="2">The sequence shown here is derived from an EMBL/GenBank/DDBJ whole genome shotgun (WGS) entry which is preliminary data.</text>
</comment>
<sequence>MNITLRPCPTPVPTEVRQLSVASAQQDFVLPVSDVITQQREGEHFQLVCHQQHAVGFFLLDSHYSAYHAFALPKDLGLRCFFIDQTAQGRGIAGAVLRELPAYCQQQFPGFKRLVLTVNCRNQSAARLYQKHGFADSGQLYLGGSAGPQHILCQSLRNEHALRH</sequence>
<organism evidence="2 3">
    <name type="scientific">Alkalimonas mucilaginosa</name>
    <dbReference type="NCBI Taxonomy" id="3057676"/>
    <lineage>
        <taxon>Bacteria</taxon>
        <taxon>Pseudomonadati</taxon>
        <taxon>Pseudomonadota</taxon>
        <taxon>Gammaproteobacteria</taxon>
        <taxon>Alkalimonas</taxon>
    </lineage>
</organism>
<dbReference type="InterPro" id="IPR000182">
    <property type="entry name" value="GNAT_dom"/>
</dbReference>
<dbReference type="CDD" id="cd04301">
    <property type="entry name" value="NAT_SF"/>
    <property type="match status" value="1"/>
</dbReference>
<dbReference type="EMBL" id="JAUGZK010000013">
    <property type="protein sequence ID" value="MEE2025534.1"/>
    <property type="molecule type" value="Genomic_DNA"/>
</dbReference>
<name>A0ABU7JIK0_9GAMM</name>
<evidence type="ECO:0000259" key="1">
    <source>
        <dbReference type="PROSITE" id="PS51186"/>
    </source>
</evidence>
<accession>A0ABU7JIK0</accession>
<protein>
    <submittedName>
        <fullName evidence="2">GNAT family N-acetyltransferase</fullName>
    </submittedName>
</protein>
<proteinExistence type="predicted"/>
<evidence type="ECO:0000313" key="2">
    <source>
        <dbReference type="EMBL" id="MEE2025534.1"/>
    </source>
</evidence>
<dbReference type="Gene3D" id="3.40.630.30">
    <property type="match status" value="1"/>
</dbReference>
<keyword evidence="3" id="KW-1185">Reference proteome</keyword>
<evidence type="ECO:0000313" key="3">
    <source>
        <dbReference type="Proteomes" id="UP001339167"/>
    </source>
</evidence>
<reference evidence="2 3" key="1">
    <citation type="submission" date="2023-06" db="EMBL/GenBank/DDBJ databases">
        <title>Alkalimonas sp., MEB004 an alkaliphilic bacterium isolated from Lonar Lake, India.</title>
        <authorList>
            <person name="Joshi A."/>
            <person name="Thite S."/>
        </authorList>
    </citation>
    <scope>NUCLEOTIDE SEQUENCE [LARGE SCALE GENOMIC DNA]</scope>
    <source>
        <strain evidence="2 3">MEB004</strain>
    </source>
</reference>
<dbReference type="InterPro" id="IPR016181">
    <property type="entry name" value="Acyl_CoA_acyltransferase"/>
</dbReference>
<gene>
    <name evidence="2" type="ORF">QWF21_14950</name>
</gene>
<dbReference type="Pfam" id="PF00583">
    <property type="entry name" value="Acetyltransf_1"/>
    <property type="match status" value="1"/>
</dbReference>
<dbReference type="Proteomes" id="UP001339167">
    <property type="component" value="Unassembled WGS sequence"/>
</dbReference>